<evidence type="ECO:0000256" key="6">
    <source>
        <dbReference type="SAM" id="MobiDB-lite"/>
    </source>
</evidence>
<feature type="compositionally biased region" description="Pro residues" evidence="6">
    <location>
        <begin position="59"/>
        <end position="68"/>
    </location>
</feature>
<dbReference type="AlphaFoldDB" id="A0A8B7TDN8"/>
<dbReference type="Pfam" id="PF04712">
    <property type="entry name" value="Radial_spoke"/>
    <property type="match status" value="1"/>
</dbReference>
<dbReference type="PANTHER" id="PTHR13159">
    <property type="entry name" value="RADIAL SPOKEHEAD-RELATED"/>
    <property type="match status" value="1"/>
</dbReference>
<dbReference type="GO" id="GO:0035082">
    <property type="term" value="P:axoneme assembly"/>
    <property type="evidence" value="ECO:0007669"/>
    <property type="project" value="TreeGrafter"/>
</dbReference>
<gene>
    <name evidence="8" type="primary">RSPH4A</name>
</gene>
<feature type="compositionally biased region" description="Acidic residues" evidence="6">
    <location>
        <begin position="373"/>
        <end position="387"/>
    </location>
</feature>
<dbReference type="PANTHER" id="PTHR13159:SF4">
    <property type="entry name" value="RADIAL SPOKE HEAD PROTEIN 4 HOMOLOG A"/>
    <property type="match status" value="1"/>
</dbReference>
<feature type="compositionally biased region" description="Basic and acidic residues" evidence="6">
    <location>
        <begin position="9"/>
        <end position="24"/>
    </location>
</feature>
<dbReference type="CTD" id="345895"/>
<dbReference type="CDD" id="cd22963">
    <property type="entry name" value="DD_CrRSP4-like"/>
    <property type="match status" value="1"/>
</dbReference>
<protein>
    <submittedName>
        <fullName evidence="8">Radial spoke head protein 4 homolog A isoform X2</fullName>
    </submittedName>
</protein>
<evidence type="ECO:0000256" key="1">
    <source>
        <dbReference type="ARBA" id="ARBA00004430"/>
    </source>
</evidence>
<keyword evidence="2" id="KW-0963">Cytoplasm</keyword>
<name>A0A8B7TDN8_HIPAR</name>
<reference evidence="8" key="1">
    <citation type="submission" date="2025-08" db="UniProtKB">
        <authorList>
            <consortium name="RefSeq"/>
        </authorList>
    </citation>
    <scope>IDENTIFICATION</scope>
    <source>
        <tissue evidence="8">Muscle</tissue>
    </source>
</reference>
<evidence type="ECO:0000256" key="4">
    <source>
        <dbReference type="ARBA" id="ARBA00023212"/>
    </source>
</evidence>
<evidence type="ECO:0000256" key="3">
    <source>
        <dbReference type="ARBA" id="ARBA00023069"/>
    </source>
</evidence>
<feature type="compositionally biased region" description="Polar residues" evidence="6">
    <location>
        <begin position="136"/>
        <end position="156"/>
    </location>
</feature>
<keyword evidence="7" id="KW-1185">Reference proteome</keyword>
<feature type="region of interest" description="Disordered" evidence="6">
    <location>
        <begin position="372"/>
        <end position="417"/>
    </location>
</feature>
<feature type="region of interest" description="Disordered" evidence="6">
    <location>
        <begin position="609"/>
        <end position="632"/>
    </location>
</feature>
<organism evidence="7 8">
    <name type="scientific">Hipposideros armiger</name>
    <name type="common">Great Himalayan leaf-nosed bat</name>
    <dbReference type="NCBI Taxonomy" id="186990"/>
    <lineage>
        <taxon>Eukaryota</taxon>
        <taxon>Metazoa</taxon>
        <taxon>Chordata</taxon>
        <taxon>Craniata</taxon>
        <taxon>Vertebrata</taxon>
        <taxon>Euteleostomi</taxon>
        <taxon>Mammalia</taxon>
        <taxon>Eutheria</taxon>
        <taxon>Laurasiatheria</taxon>
        <taxon>Chiroptera</taxon>
        <taxon>Yinpterochiroptera</taxon>
        <taxon>Rhinolophoidea</taxon>
        <taxon>Hipposideridae</taxon>
        <taxon>Hipposideros</taxon>
    </lineage>
</organism>
<dbReference type="Proteomes" id="UP000694851">
    <property type="component" value="Unplaced"/>
</dbReference>
<dbReference type="OrthoDB" id="272202at2759"/>
<dbReference type="GO" id="GO:0060294">
    <property type="term" value="P:cilium movement involved in cell motility"/>
    <property type="evidence" value="ECO:0007669"/>
    <property type="project" value="InterPro"/>
</dbReference>
<keyword evidence="5" id="KW-0966">Cell projection</keyword>
<accession>A0A8B7TDN8</accession>
<evidence type="ECO:0000313" key="7">
    <source>
        <dbReference type="Proteomes" id="UP000694851"/>
    </source>
</evidence>
<sequence length="632" mass="70414">MENSTALGQDKENQPQGKEGRPWDEMTAAAFQDPEPGLSKTAESQQAPETGPQSRSSPPRSPQPPGNTPPDDLTGSGASPPPSPLQEPSSTPSPLALARQDLAAPWQSDKNASVTPEAGTPHSDYLEPSPDKGDSTPHQTCQSQGNAFQQPQQPNSHLYGPKDVSCNNAEQKKLRFDIFQETDSNSYDNAGEAEPGASEAAPSMLETAIQNAKAYLLQTSSKSGLNLYDHLSNMLTKILDERPENAVDIIENISQDVKIAHFSKKLDTLQNENEMLPTYEIAEMQKALFLQGNLEGADQELEDEIAENSLPNVMESAFYFDQSGVGLGTDETYRIFLALKQLTDTHPIQRCRFWGKIFGLEMNYIVAEVEFREGEDEEEVEEEDVTEERDNGDSEGEEGDEDELPRPSYKAPQAIPKEESRAGANKYVYFVCNEPGRPWVKLPPVTPAQIVIARKIKKFFTGQLDSPIGRCNWYNPIQKSEEEEEEEEEKEEKEEPDYIEEVGPPLLTPISEDLEIQNTPPWTTRLSSNVVPQYAIAVLRSNLWPGAYAFCNGKKFENLYIGWGHKYSPDSYTPPVPPPVCQEYPSGPEITEMDDPTVEEEQVFRAAQEAAVLPDEEDEETEEGEDEEEDYD</sequence>
<evidence type="ECO:0000256" key="2">
    <source>
        <dbReference type="ARBA" id="ARBA00022490"/>
    </source>
</evidence>
<feature type="compositionally biased region" description="Acidic residues" evidence="6">
    <location>
        <begin position="393"/>
        <end position="403"/>
    </location>
</feature>
<evidence type="ECO:0000313" key="8">
    <source>
        <dbReference type="RefSeq" id="XP_019523826.1"/>
    </source>
</evidence>
<dbReference type="GeneID" id="109396458"/>
<feature type="compositionally biased region" description="Acidic residues" evidence="6">
    <location>
        <begin position="614"/>
        <end position="632"/>
    </location>
</feature>
<keyword evidence="3" id="KW-0969">Cilium</keyword>
<feature type="region of interest" description="Disordered" evidence="6">
    <location>
        <begin position="473"/>
        <end position="498"/>
    </location>
</feature>
<proteinExistence type="predicted"/>
<comment type="subcellular location">
    <subcellularLocation>
        <location evidence="1">Cytoplasm</location>
        <location evidence="1">Cytoskeleton</location>
        <location evidence="1">Cilium axoneme</location>
    </subcellularLocation>
</comment>
<keyword evidence="4" id="KW-0206">Cytoskeleton</keyword>
<feature type="region of interest" description="Disordered" evidence="6">
    <location>
        <begin position="1"/>
        <end position="165"/>
    </location>
</feature>
<dbReference type="InterPro" id="IPR006802">
    <property type="entry name" value="Radial_spoke"/>
</dbReference>
<dbReference type="RefSeq" id="XP_019523826.1">
    <property type="nucleotide sequence ID" value="XM_019668281.1"/>
</dbReference>
<feature type="compositionally biased region" description="Acidic residues" evidence="6">
    <location>
        <begin position="481"/>
        <end position="498"/>
    </location>
</feature>
<evidence type="ECO:0000256" key="5">
    <source>
        <dbReference type="ARBA" id="ARBA00023273"/>
    </source>
</evidence>
<dbReference type="GO" id="GO:0001534">
    <property type="term" value="C:radial spoke"/>
    <property type="evidence" value="ECO:0007669"/>
    <property type="project" value="InterPro"/>
</dbReference>